<dbReference type="AlphaFoldDB" id="A0A151K2D8"/>
<sequence>MNGNNSNDEIIDNANTESDNLDSDGSSNFLLWLQNWAIKNDISHVALTELMTHIKPKYAELPTDARSLLRTPRKINVQSIPPGYYYHFGLRNCIEKLVSRCSKNLQSIRVNINVDGLPLFKSSSSQVYPILCNLIENYSEVNVVGIYYGNGKPEDANLFLQAFTEEAINFTLNGIKINGHNYAFKINAFICDVPAKAFIKYTKGHSGYYSCNKCTCKGEYYLDRVCYPYVNSFDQRTDHDFRLKSQKDHHTGTSILETIPNLDMVKDFPSDPMHLLYLGIVKALVVNMWCYGKPRCKLSFNQMLEVSASLAKQKRHIPCEINRKPRSLIESKRWKATELRTFVLYTGPVVLRSVLNTDKYVNFLVLHVAVTILSNSKHMELYLDYAKSLLKYFVQTIIILYGKEKASHNVHNLLHLCDDVLKFGTLQEFSAFPFENYLQKILKMIRKNEKPLEQIVCRISEQNSCAKSIDEFRTVNREPQLQNLHFNGPIVNNVNSNSKINQYNKIVFEQFLLKTTAPDNICCLIDGTIIIVQNFISTNEGTFVIGNKYHSLTDFYSEPCASSKLGIYVVDDIRDLQKWDVKQIGYKCLKLKFKDQNVVFPLLHSK</sequence>
<evidence type="ECO:0000313" key="2">
    <source>
        <dbReference type="Proteomes" id="UP000078542"/>
    </source>
</evidence>
<proteinExistence type="predicted"/>
<evidence type="ECO:0008006" key="3">
    <source>
        <dbReference type="Google" id="ProtNLM"/>
    </source>
</evidence>
<dbReference type="PANTHER" id="PTHR33053">
    <property type="entry name" value="PROTEIN, PUTATIVE-RELATED"/>
    <property type="match status" value="1"/>
</dbReference>
<evidence type="ECO:0000313" key="1">
    <source>
        <dbReference type="EMBL" id="KYN50289.1"/>
    </source>
</evidence>
<dbReference type="STRING" id="456900.A0A151K2D8"/>
<keyword evidence="2" id="KW-1185">Reference proteome</keyword>
<protein>
    <recommendedName>
        <fullName evidence="3">DUF4806 domain-containing protein</fullName>
    </recommendedName>
</protein>
<reference evidence="1 2" key="1">
    <citation type="submission" date="2016-03" db="EMBL/GenBank/DDBJ databases">
        <title>Cyphomyrmex costatus WGS genome.</title>
        <authorList>
            <person name="Nygaard S."/>
            <person name="Hu H."/>
            <person name="Boomsma J."/>
            <person name="Zhang G."/>
        </authorList>
    </citation>
    <scope>NUCLEOTIDE SEQUENCE [LARGE SCALE GENOMIC DNA]</scope>
    <source>
        <strain evidence="1">MS0001</strain>
        <tissue evidence="1">Whole body</tissue>
    </source>
</reference>
<comment type="caution">
    <text evidence="1">The sequence shown here is derived from an EMBL/GenBank/DDBJ whole genome shotgun (WGS) entry which is preliminary data.</text>
</comment>
<dbReference type="EMBL" id="LKEX01019019">
    <property type="protein sequence ID" value="KYN50289.1"/>
    <property type="molecule type" value="Genomic_DNA"/>
</dbReference>
<gene>
    <name evidence="1" type="ORF">ALC62_09903</name>
</gene>
<dbReference type="PANTHER" id="PTHR33053:SF9">
    <property type="entry name" value="AGAP000105-PA"/>
    <property type="match status" value="1"/>
</dbReference>
<organism evidence="1 2">
    <name type="scientific">Cyphomyrmex costatus</name>
    <dbReference type="NCBI Taxonomy" id="456900"/>
    <lineage>
        <taxon>Eukaryota</taxon>
        <taxon>Metazoa</taxon>
        <taxon>Ecdysozoa</taxon>
        <taxon>Arthropoda</taxon>
        <taxon>Hexapoda</taxon>
        <taxon>Insecta</taxon>
        <taxon>Pterygota</taxon>
        <taxon>Neoptera</taxon>
        <taxon>Endopterygota</taxon>
        <taxon>Hymenoptera</taxon>
        <taxon>Apocrita</taxon>
        <taxon>Aculeata</taxon>
        <taxon>Formicoidea</taxon>
        <taxon>Formicidae</taxon>
        <taxon>Myrmicinae</taxon>
        <taxon>Cyphomyrmex</taxon>
    </lineage>
</organism>
<accession>A0A151K2D8</accession>
<dbReference type="Proteomes" id="UP000078542">
    <property type="component" value="Unassembled WGS sequence"/>
</dbReference>
<name>A0A151K2D8_9HYME</name>